<dbReference type="RefSeq" id="WP_021637018.1">
    <property type="nucleotide sequence ID" value="NZ_CANNOQ010000036.1"/>
</dbReference>
<dbReference type="EMBL" id="QVLU01000035">
    <property type="protein sequence ID" value="RGE65482.1"/>
    <property type="molecule type" value="Genomic_DNA"/>
</dbReference>
<dbReference type="InterPro" id="IPR007441">
    <property type="entry name" value="EutH"/>
</dbReference>
<gene>
    <name evidence="3" type="primary">eutH</name>
    <name evidence="3" type="ORF">DWY69_25940</name>
    <name evidence="2" type="ORF">DXC51_25085</name>
</gene>
<evidence type="ECO:0000256" key="1">
    <source>
        <dbReference type="SAM" id="Phobius"/>
    </source>
</evidence>
<feature type="transmembrane region" description="Helical" evidence="1">
    <location>
        <begin position="328"/>
        <end position="350"/>
    </location>
</feature>
<dbReference type="GO" id="GO:0005886">
    <property type="term" value="C:plasma membrane"/>
    <property type="evidence" value="ECO:0007669"/>
    <property type="project" value="TreeGrafter"/>
</dbReference>
<dbReference type="EMBL" id="QVLV01000027">
    <property type="protein sequence ID" value="RGE56326.1"/>
    <property type="molecule type" value="Genomic_DNA"/>
</dbReference>
<feature type="transmembrane region" description="Helical" evidence="1">
    <location>
        <begin position="6"/>
        <end position="23"/>
    </location>
</feature>
<evidence type="ECO:0000313" key="5">
    <source>
        <dbReference type="Proteomes" id="UP000261166"/>
    </source>
</evidence>
<feature type="transmembrane region" description="Helical" evidence="1">
    <location>
        <begin position="35"/>
        <end position="57"/>
    </location>
</feature>
<dbReference type="AlphaFoldDB" id="A0A3E3IEN0"/>
<reference evidence="3 5" key="1">
    <citation type="submission" date="2018-08" db="EMBL/GenBank/DDBJ databases">
        <title>A genome reference for cultivated species of the human gut microbiota.</title>
        <authorList>
            <person name="Zou Y."/>
            <person name="Xue W."/>
            <person name="Luo G."/>
        </authorList>
    </citation>
    <scope>NUCLEOTIDE SEQUENCE [LARGE SCALE GENOMIC DNA]</scope>
    <source>
        <strain evidence="3 5">AF26-4BH</strain>
        <strain evidence="2">TF05-5AC</strain>
    </source>
</reference>
<keyword evidence="1" id="KW-0472">Membrane</keyword>
<feature type="transmembrane region" description="Helical" evidence="1">
    <location>
        <begin position="140"/>
        <end position="163"/>
    </location>
</feature>
<feature type="transmembrane region" description="Helical" evidence="1">
    <location>
        <begin position="63"/>
        <end position="84"/>
    </location>
</feature>
<protein>
    <submittedName>
        <fullName evidence="3">Ethanolamine utilization protein EutH</fullName>
    </submittedName>
</protein>
<name>A0A3E3IEN0_9FIRM</name>
<evidence type="ECO:0000313" key="2">
    <source>
        <dbReference type="EMBL" id="RGE56326.1"/>
    </source>
</evidence>
<dbReference type="PANTHER" id="PTHR40089">
    <property type="entry name" value="ETHANOLAMINE UTILIZATION PROTEIN EUTH"/>
    <property type="match status" value="1"/>
</dbReference>
<evidence type="ECO:0000313" key="4">
    <source>
        <dbReference type="Proteomes" id="UP000260812"/>
    </source>
</evidence>
<feature type="transmembrane region" description="Helical" evidence="1">
    <location>
        <begin position="301"/>
        <end position="322"/>
    </location>
</feature>
<keyword evidence="4" id="KW-1185">Reference proteome</keyword>
<comment type="caution">
    <text evidence="3">The sequence shown here is derived from an EMBL/GenBank/DDBJ whole genome shotgun (WGS) entry which is preliminary data.</text>
</comment>
<keyword evidence="1" id="KW-0812">Transmembrane</keyword>
<proteinExistence type="predicted"/>
<feature type="transmembrane region" description="Helical" evidence="1">
    <location>
        <begin position="170"/>
        <end position="190"/>
    </location>
</feature>
<dbReference type="GeneID" id="97990040"/>
<feature type="transmembrane region" description="Helical" evidence="1">
    <location>
        <begin position="270"/>
        <end position="289"/>
    </location>
</feature>
<dbReference type="GO" id="GO:0034228">
    <property type="term" value="F:ethanolamine transmembrane transporter activity"/>
    <property type="evidence" value="ECO:0007669"/>
    <property type="project" value="InterPro"/>
</dbReference>
<feature type="transmembrane region" description="Helical" evidence="1">
    <location>
        <begin position="232"/>
        <end position="250"/>
    </location>
</feature>
<dbReference type="PIRSF" id="PIRSF019466">
    <property type="entry name" value="EutH"/>
    <property type="match status" value="1"/>
</dbReference>
<evidence type="ECO:0000313" key="3">
    <source>
        <dbReference type="EMBL" id="RGE65482.1"/>
    </source>
</evidence>
<dbReference type="Proteomes" id="UP000260812">
    <property type="component" value="Unassembled WGS sequence"/>
</dbReference>
<accession>A0A3E3IEN0</accession>
<organism evidence="3 5">
    <name type="scientific">Eisenbergiella massiliensis</name>
    <dbReference type="NCBI Taxonomy" id="1720294"/>
    <lineage>
        <taxon>Bacteria</taxon>
        <taxon>Bacillati</taxon>
        <taxon>Bacillota</taxon>
        <taxon>Clostridia</taxon>
        <taxon>Lachnospirales</taxon>
        <taxon>Lachnospiraceae</taxon>
        <taxon>Eisenbergiella</taxon>
    </lineage>
</organism>
<dbReference type="OrthoDB" id="9778282at2"/>
<dbReference type="PANTHER" id="PTHR40089:SF1">
    <property type="entry name" value="ETHANOLAMINE PERMEASE EUTH-RELATED"/>
    <property type="match status" value="1"/>
</dbReference>
<dbReference type="Proteomes" id="UP000261166">
    <property type="component" value="Unassembled WGS sequence"/>
</dbReference>
<keyword evidence="1" id="KW-1133">Transmembrane helix</keyword>
<feature type="transmembrane region" description="Helical" evidence="1">
    <location>
        <begin position="196"/>
        <end position="223"/>
    </location>
</feature>
<dbReference type="Pfam" id="PF04346">
    <property type="entry name" value="EutH"/>
    <property type="match status" value="1"/>
</dbReference>
<feature type="transmembrane region" description="Helical" evidence="1">
    <location>
        <begin position="104"/>
        <end position="128"/>
    </location>
</feature>
<sequence>MNQVILWIMAAGVVLGGIDRIFGSPKGYGKKFEEGFFFLGPTALSMAGMICLAPVLAKTLGRLIIPAFGLLGVDPAMFGGLLAIDMGGYQLACSLAQNPLMGQYAGIVIAAVFGCTVVFTIPVGMGIVEKEDKPLFAQGIMIGLMVMPVSLVAGGLVCGLSLLEIVHQNLPVLVFSLLLLLGLKKAPAAMIKGFTIFASGIQILITLGLVIAAVTSLTGLVIIPGMAPLEDALAVVASIGIVMLGSLPMAELLTRLLKQPLLWLGKKCGMNSISVAGFLVGIVSAIPAITMLKHMDKRGKVVNVAFLVSAASMLAAHLGFTVSEAPGMLPALLAAKLSGAFAAIPVALLFTKGTGAKASAGKTLENSSTAGETA</sequence>